<evidence type="ECO:0000256" key="10">
    <source>
        <dbReference type="ARBA" id="ARBA00042072"/>
    </source>
</evidence>
<dbReference type="EMBL" id="FLUN01000001">
    <property type="protein sequence ID" value="SBW08239.1"/>
    <property type="molecule type" value="Genomic_DNA"/>
</dbReference>
<gene>
    <name evidence="12" type="ORF">KL86CLO1_12421</name>
</gene>
<keyword evidence="12" id="KW-0670">Pyruvate</keyword>
<keyword evidence="6" id="KW-0598">Phosphotransferase system</keyword>
<dbReference type="PANTHER" id="PTHR36203:SF1">
    <property type="entry name" value="ASCORBATE-SPECIFIC PTS SYSTEM EIIA COMPONENT"/>
    <property type="match status" value="1"/>
</dbReference>
<dbReference type="InterPro" id="IPR002178">
    <property type="entry name" value="PTS_EIIA_type-2_dom"/>
</dbReference>
<dbReference type="GO" id="GO:0009401">
    <property type="term" value="P:phosphoenolpyruvate-dependent sugar phosphotransferase system"/>
    <property type="evidence" value="ECO:0007669"/>
    <property type="project" value="UniProtKB-KW"/>
</dbReference>
<keyword evidence="5 12" id="KW-0808">Transferase</keyword>
<evidence type="ECO:0000256" key="6">
    <source>
        <dbReference type="ARBA" id="ARBA00022683"/>
    </source>
</evidence>
<comment type="function">
    <text evidence="8">The phosphoenolpyruvate-dependent sugar phosphotransferase system (sugar PTS), a major carbohydrate active transport system, catalyzes the phosphorylation of incoming sugar substrates concomitantly with their translocation across the cell membrane. The enzyme II UlaABC PTS system is involved in ascorbate transport.</text>
</comment>
<dbReference type="GO" id="GO:0016301">
    <property type="term" value="F:kinase activity"/>
    <property type="evidence" value="ECO:0007669"/>
    <property type="project" value="UniProtKB-KW"/>
</dbReference>
<evidence type="ECO:0000256" key="4">
    <source>
        <dbReference type="ARBA" id="ARBA00022553"/>
    </source>
</evidence>
<keyword evidence="4" id="KW-0597">Phosphoprotein</keyword>
<evidence type="ECO:0000256" key="2">
    <source>
        <dbReference type="ARBA" id="ARBA00022448"/>
    </source>
</evidence>
<organism evidence="12">
    <name type="scientific">uncultured Eubacteriales bacterium</name>
    <dbReference type="NCBI Taxonomy" id="172733"/>
    <lineage>
        <taxon>Bacteria</taxon>
        <taxon>Bacillati</taxon>
        <taxon>Bacillota</taxon>
        <taxon>Clostridia</taxon>
        <taxon>Eubacteriales</taxon>
        <taxon>environmental samples</taxon>
    </lineage>
</organism>
<evidence type="ECO:0000256" key="8">
    <source>
        <dbReference type="ARBA" id="ARBA00037387"/>
    </source>
</evidence>
<evidence type="ECO:0000256" key="9">
    <source>
        <dbReference type="ARBA" id="ARBA00041175"/>
    </source>
</evidence>
<dbReference type="Gene3D" id="3.40.930.10">
    <property type="entry name" value="Mannitol-specific EII, Chain A"/>
    <property type="match status" value="1"/>
</dbReference>
<keyword evidence="2" id="KW-0813">Transport</keyword>
<sequence>MLSEIMKEDYIQLRVQAEDWEDAIRKSAVPLLKDGAITQSYVDAMITSVKETGPYIAITPHLALAHARPEYGAKEIAIGITTVVPPVEIGNKENDPIKYIFCLSAVDQKTHLNAMSALARLLDKDEFYNMLDTAKDAKEVLEYIKAYE</sequence>
<reference evidence="12" key="1">
    <citation type="submission" date="2016-04" db="EMBL/GenBank/DDBJ databases">
        <authorList>
            <person name="Evans L.H."/>
            <person name="Alamgir A."/>
            <person name="Owens N."/>
            <person name="Weber N.D."/>
            <person name="Virtaneva K."/>
            <person name="Barbian K."/>
            <person name="Babar A."/>
            <person name="Rosenke K."/>
        </authorList>
    </citation>
    <scope>NUCLEOTIDE SEQUENCE</scope>
    <source>
        <strain evidence="12">86</strain>
    </source>
</reference>
<accession>A0A212K927</accession>
<feature type="domain" description="PTS EIIA type-2" evidence="11">
    <location>
        <begin position="4"/>
        <end position="147"/>
    </location>
</feature>
<evidence type="ECO:0000313" key="12">
    <source>
        <dbReference type="EMBL" id="SBW08239.1"/>
    </source>
</evidence>
<name>A0A212K927_9FIRM</name>
<protein>
    <recommendedName>
        <fullName evidence="9">Ascorbate-specific PTS system EIIA component</fullName>
    </recommendedName>
    <alternativeName>
        <fullName evidence="10">Ascorbate-specific phosphotransferase enzyme IIA component</fullName>
    </alternativeName>
</protein>
<dbReference type="PANTHER" id="PTHR36203">
    <property type="entry name" value="ASCORBATE-SPECIFIC PTS SYSTEM EIIA COMPONENT"/>
    <property type="match status" value="1"/>
</dbReference>
<comment type="subcellular location">
    <subcellularLocation>
        <location evidence="1">Cytoplasm</location>
    </subcellularLocation>
</comment>
<evidence type="ECO:0000256" key="5">
    <source>
        <dbReference type="ARBA" id="ARBA00022679"/>
    </source>
</evidence>
<dbReference type="Pfam" id="PF00359">
    <property type="entry name" value="PTS_EIIA_2"/>
    <property type="match status" value="1"/>
</dbReference>
<dbReference type="SUPFAM" id="SSF55804">
    <property type="entry name" value="Phoshotransferase/anion transport protein"/>
    <property type="match status" value="1"/>
</dbReference>
<proteinExistence type="predicted"/>
<dbReference type="PROSITE" id="PS51094">
    <property type="entry name" value="PTS_EIIA_TYPE_2"/>
    <property type="match status" value="1"/>
</dbReference>
<dbReference type="AlphaFoldDB" id="A0A212K927"/>
<keyword evidence="7" id="KW-0418">Kinase</keyword>
<dbReference type="InterPro" id="IPR016152">
    <property type="entry name" value="PTrfase/Anion_transptr"/>
</dbReference>
<dbReference type="InterPro" id="IPR051351">
    <property type="entry name" value="Ascorbate-PTS_EIIA_comp"/>
</dbReference>
<dbReference type="GO" id="GO:0005737">
    <property type="term" value="C:cytoplasm"/>
    <property type="evidence" value="ECO:0007669"/>
    <property type="project" value="UniProtKB-SubCell"/>
</dbReference>
<evidence type="ECO:0000256" key="3">
    <source>
        <dbReference type="ARBA" id="ARBA00022490"/>
    </source>
</evidence>
<evidence type="ECO:0000256" key="1">
    <source>
        <dbReference type="ARBA" id="ARBA00004496"/>
    </source>
</evidence>
<keyword evidence="3" id="KW-0963">Cytoplasm</keyword>
<evidence type="ECO:0000256" key="7">
    <source>
        <dbReference type="ARBA" id="ARBA00022777"/>
    </source>
</evidence>
<evidence type="ECO:0000259" key="11">
    <source>
        <dbReference type="PROSITE" id="PS51094"/>
    </source>
</evidence>